<accession>A0A3P3XLN5</accession>
<organism evidence="1">
    <name type="scientific">uncultured spirochete</name>
    <dbReference type="NCBI Taxonomy" id="156406"/>
    <lineage>
        <taxon>Bacteria</taxon>
        <taxon>Pseudomonadati</taxon>
        <taxon>Spirochaetota</taxon>
        <taxon>Spirochaetia</taxon>
        <taxon>Spirochaetales</taxon>
        <taxon>environmental samples</taxon>
    </lineage>
</organism>
<proteinExistence type="predicted"/>
<evidence type="ECO:0000313" key="1">
    <source>
        <dbReference type="EMBL" id="SLM15577.1"/>
    </source>
</evidence>
<sequence>MAFDSEKAGILDRLSPDGQKALLGQELLRLGQEQASLQGALVALGAAVSGLETAVGSLEAALARRQRFFARTGVLQAALAGTRVAILSESELGAGEKAYPLGFFLALGGEVAWSGGTGSRLYLADSGTDLVYRFASVEARVLAPGNFIGVGAEGVALEAEFGLGLGGRAGKGIDIVADGNFAEGSDLAVTVYGYIG</sequence>
<dbReference type="EMBL" id="FWDM01000037">
    <property type="protein sequence ID" value="SLM15577.1"/>
    <property type="molecule type" value="Genomic_DNA"/>
</dbReference>
<dbReference type="AlphaFoldDB" id="A0A3P3XLN5"/>
<reference evidence="1" key="1">
    <citation type="submission" date="2017-02" db="EMBL/GenBank/DDBJ databases">
        <authorList>
            <person name="Regsiter A."/>
            <person name="William W."/>
        </authorList>
    </citation>
    <scope>NUCLEOTIDE SEQUENCE</scope>
    <source>
        <strain evidence="1">Bib</strain>
    </source>
</reference>
<protein>
    <submittedName>
        <fullName evidence="1">Uncharacterized protein</fullName>
    </submittedName>
</protein>
<name>A0A3P3XLN5_9SPIR</name>
<gene>
    <name evidence="1" type="ORF">SPIROBIBN47_50070</name>
</gene>